<feature type="region of interest" description="Disordered" evidence="1">
    <location>
        <begin position="52"/>
        <end position="78"/>
    </location>
</feature>
<keyword evidence="4" id="KW-1185">Reference proteome</keyword>
<feature type="signal peptide" evidence="2">
    <location>
        <begin position="1"/>
        <end position="20"/>
    </location>
</feature>
<sequence>MTSATAQTFLALTSFPVSLAHPLSPRDRHLRAIATATSRATAIATSATALTSGPSPLSLSSPFTPRDPEADRCRRRDSHHDWPFTSPLTCPPSGVSPSVIIPLQKSLQKTLNLSTLSLEKTLNHCRDPNICLTEQLCYSSNDSNINFQHFFQSSKGDGLIGLGVERSNVSHRNSSSNLVLALDVITIVYCFLIYKKGRGQLRFGLLMFSVTSCTVEVLLSIRFTDVC</sequence>
<evidence type="ECO:0000256" key="2">
    <source>
        <dbReference type="SAM" id="SignalP"/>
    </source>
</evidence>
<dbReference type="EMBL" id="JBGMDY010000011">
    <property type="protein sequence ID" value="KAL2317725.1"/>
    <property type="molecule type" value="Genomic_DNA"/>
</dbReference>
<accession>A0ABD1L2I3</accession>
<dbReference type="Proteomes" id="UP001603857">
    <property type="component" value="Unassembled WGS sequence"/>
</dbReference>
<comment type="caution">
    <text evidence="3">The sequence shown here is derived from an EMBL/GenBank/DDBJ whole genome shotgun (WGS) entry which is preliminary data.</text>
</comment>
<evidence type="ECO:0000256" key="1">
    <source>
        <dbReference type="SAM" id="MobiDB-lite"/>
    </source>
</evidence>
<gene>
    <name evidence="3" type="ORF">Fmac_031601</name>
</gene>
<evidence type="ECO:0000313" key="3">
    <source>
        <dbReference type="EMBL" id="KAL2317725.1"/>
    </source>
</evidence>
<evidence type="ECO:0000313" key="4">
    <source>
        <dbReference type="Proteomes" id="UP001603857"/>
    </source>
</evidence>
<protein>
    <submittedName>
        <fullName evidence="3">Uncharacterized protein</fullName>
    </submittedName>
</protein>
<feature type="compositionally biased region" description="Low complexity" evidence="1">
    <location>
        <begin position="52"/>
        <end position="64"/>
    </location>
</feature>
<reference evidence="3 4" key="1">
    <citation type="submission" date="2024-08" db="EMBL/GenBank/DDBJ databases">
        <title>Insights into the chromosomal genome structure of Flemingia macrophylla.</title>
        <authorList>
            <person name="Ding Y."/>
            <person name="Zhao Y."/>
            <person name="Bi W."/>
            <person name="Wu M."/>
            <person name="Zhao G."/>
            <person name="Gong Y."/>
            <person name="Li W."/>
            <person name="Zhang P."/>
        </authorList>
    </citation>
    <scope>NUCLEOTIDE SEQUENCE [LARGE SCALE GENOMIC DNA]</scope>
    <source>
        <strain evidence="3">DYQJB</strain>
        <tissue evidence="3">Leaf</tissue>
    </source>
</reference>
<organism evidence="3 4">
    <name type="scientific">Flemingia macrophylla</name>
    <dbReference type="NCBI Taxonomy" id="520843"/>
    <lineage>
        <taxon>Eukaryota</taxon>
        <taxon>Viridiplantae</taxon>
        <taxon>Streptophyta</taxon>
        <taxon>Embryophyta</taxon>
        <taxon>Tracheophyta</taxon>
        <taxon>Spermatophyta</taxon>
        <taxon>Magnoliopsida</taxon>
        <taxon>eudicotyledons</taxon>
        <taxon>Gunneridae</taxon>
        <taxon>Pentapetalae</taxon>
        <taxon>rosids</taxon>
        <taxon>fabids</taxon>
        <taxon>Fabales</taxon>
        <taxon>Fabaceae</taxon>
        <taxon>Papilionoideae</taxon>
        <taxon>50 kb inversion clade</taxon>
        <taxon>NPAAA clade</taxon>
        <taxon>indigoferoid/millettioid clade</taxon>
        <taxon>Phaseoleae</taxon>
        <taxon>Flemingia</taxon>
    </lineage>
</organism>
<keyword evidence="2" id="KW-0732">Signal</keyword>
<name>A0ABD1L2I3_9FABA</name>
<feature type="chain" id="PRO_5044876332" evidence="2">
    <location>
        <begin position="21"/>
        <end position="227"/>
    </location>
</feature>
<proteinExistence type="predicted"/>
<feature type="compositionally biased region" description="Basic and acidic residues" evidence="1">
    <location>
        <begin position="66"/>
        <end position="78"/>
    </location>
</feature>
<dbReference type="AlphaFoldDB" id="A0ABD1L2I3"/>